<dbReference type="GO" id="GO:0004553">
    <property type="term" value="F:hydrolase activity, hydrolyzing O-glycosyl compounds"/>
    <property type="evidence" value="ECO:0007669"/>
    <property type="project" value="InterPro"/>
</dbReference>
<dbReference type="Gene3D" id="2.115.10.20">
    <property type="entry name" value="Glycosyl hydrolase domain, family 43"/>
    <property type="match status" value="1"/>
</dbReference>
<dbReference type="GO" id="GO:0005975">
    <property type="term" value="P:carbohydrate metabolic process"/>
    <property type="evidence" value="ECO:0007669"/>
    <property type="project" value="InterPro"/>
</dbReference>
<dbReference type="InterPro" id="IPR051795">
    <property type="entry name" value="Glycosyl_Hydrlase_43"/>
</dbReference>
<feature type="chain" id="PRO_5033029812" evidence="7">
    <location>
        <begin position="31"/>
        <end position="690"/>
    </location>
</feature>
<evidence type="ECO:0000256" key="1">
    <source>
        <dbReference type="ARBA" id="ARBA00009865"/>
    </source>
</evidence>
<organism evidence="9 10">
    <name type="scientific">Parvularcula dongshanensis</name>
    <dbReference type="NCBI Taxonomy" id="1173995"/>
    <lineage>
        <taxon>Bacteria</taxon>
        <taxon>Pseudomonadati</taxon>
        <taxon>Pseudomonadota</taxon>
        <taxon>Alphaproteobacteria</taxon>
        <taxon>Parvularculales</taxon>
        <taxon>Parvularculaceae</taxon>
        <taxon>Parvularcula</taxon>
    </lineage>
</organism>
<proteinExistence type="inferred from homology"/>
<dbReference type="CDD" id="cd09001">
    <property type="entry name" value="GH43_FsAxh1-like"/>
    <property type="match status" value="1"/>
</dbReference>
<keyword evidence="2" id="KW-0378">Hydrolase</keyword>
<dbReference type="Gene3D" id="2.80.10.50">
    <property type="match status" value="1"/>
</dbReference>
<dbReference type="RefSeq" id="WP_183818560.1">
    <property type="nucleotide sequence ID" value="NZ_JACHOB010000005.1"/>
</dbReference>
<dbReference type="Pfam" id="PF04616">
    <property type="entry name" value="Glyco_hydro_43"/>
    <property type="match status" value="1"/>
</dbReference>
<dbReference type="Gene3D" id="2.60.120.200">
    <property type="match status" value="1"/>
</dbReference>
<sequence>MTFARSYTERLALVALAATVGVAVSGPSGAAVQEAGHQVRQTWTADNGDGTYTNPLFYDEFSDPDLIRVGSDYYLTGTTMHSMPGLPVLRSTDLVNWEFLSYAAERLDLGPSFRLEDGEEYGQGLWAPTFRHRDGTFYIFSNVNRHKTQKFSATDPTGPWMHEEMAGSFHDLSVLFDDDGKAYIVWGYQEIRVAELNDALTDIVPGTERVILEEGSGLGEGIHFYKFGDTYFLISAEYRDSMRMPAARASSPYGPWEVTRAISEHEDFGLMKGRSIDADPFLEGVEPPFDLVPPDPSSRDRLSLHQGGVVQTPEGEWWGFSMYDANSIGRLTALSPVTWSEGWPYFGLPGNLGRTPRTYEKPKTGSVQEPRAPYARSDDFSEPVLQPVWQWNHVPVAEDWSLTDRRGYLRIHADNASDLLQSRTTLTQRAIGPRSNPTVVLDASGMKRGDRAGLALFGRPYAWLATERTADGLFVARYDEQSGAIDREPVPSDRIWLRAEADFMHEEAQFSYSLDGRRFEKIGKPVPLVYQLYTFQGVRYGLFAFNPDSGETGVADFDGIDVFEPDPYGRAPIPYGRTVLLSEAAVDDGTDGGPLAVPFDVRARGVGQVSFERGGKSLTVREDGTVRMARTGGSAAQRFQWSETPTGEVVLMSRLTNRYLRMSDGRLTADSPGPDPDGRDGVRFEWEIAE</sequence>
<reference evidence="9 10" key="1">
    <citation type="submission" date="2020-08" db="EMBL/GenBank/DDBJ databases">
        <title>Genomic Encyclopedia of Type Strains, Phase IV (KMG-IV): sequencing the most valuable type-strain genomes for metagenomic binning, comparative biology and taxonomic classification.</title>
        <authorList>
            <person name="Goeker M."/>
        </authorList>
    </citation>
    <scope>NUCLEOTIDE SEQUENCE [LARGE SCALE GENOMIC DNA]</scope>
    <source>
        <strain evidence="9 10">DSM 102850</strain>
    </source>
</reference>
<evidence type="ECO:0000256" key="5">
    <source>
        <dbReference type="PIRSR" id="PIRSR606710-2"/>
    </source>
</evidence>
<evidence type="ECO:0000313" key="9">
    <source>
        <dbReference type="EMBL" id="MBB4659691.1"/>
    </source>
</evidence>
<feature type="region of interest" description="Disordered" evidence="6">
    <location>
        <begin position="356"/>
        <end position="377"/>
    </location>
</feature>
<keyword evidence="3" id="KW-0326">Glycosidase</keyword>
<dbReference type="InterPro" id="IPR041542">
    <property type="entry name" value="GH43_C2"/>
</dbReference>
<dbReference type="InterPro" id="IPR008999">
    <property type="entry name" value="Actin-crosslinking"/>
</dbReference>
<dbReference type="EMBL" id="JACHOB010000005">
    <property type="protein sequence ID" value="MBB4659691.1"/>
    <property type="molecule type" value="Genomic_DNA"/>
</dbReference>
<feature type="site" description="Important for catalytic activity, responsible for pKa modulation of the active site Glu and correct orientation of both the proton donor and substrate" evidence="5">
    <location>
        <position position="171"/>
    </location>
</feature>
<gene>
    <name evidence="9" type="ORF">GGQ59_002232</name>
</gene>
<evidence type="ECO:0000256" key="4">
    <source>
        <dbReference type="PIRSR" id="PIRSR606710-1"/>
    </source>
</evidence>
<dbReference type="InterPro" id="IPR006710">
    <property type="entry name" value="Glyco_hydro_43"/>
</dbReference>
<dbReference type="PANTHER" id="PTHR42812">
    <property type="entry name" value="BETA-XYLOSIDASE"/>
    <property type="match status" value="1"/>
</dbReference>
<feature type="signal peptide" evidence="7">
    <location>
        <begin position="1"/>
        <end position="30"/>
    </location>
</feature>
<comment type="caution">
    <text evidence="9">The sequence shown here is derived from an EMBL/GenBank/DDBJ whole genome shotgun (WGS) entry which is preliminary data.</text>
</comment>
<feature type="active site" description="Proton acceptor" evidence="4">
    <location>
        <position position="63"/>
    </location>
</feature>
<evidence type="ECO:0000259" key="8">
    <source>
        <dbReference type="Pfam" id="PF17851"/>
    </source>
</evidence>
<dbReference type="InterPro" id="IPR023296">
    <property type="entry name" value="Glyco_hydro_beta-prop_sf"/>
</dbReference>
<dbReference type="SUPFAM" id="SSF50405">
    <property type="entry name" value="Actin-crosslinking proteins"/>
    <property type="match status" value="1"/>
</dbReference>
<evidence type="ECO:0000256" key="3">
    <source>
        <dbReference type="ARBA" id="ARBA00023295"/>
    </source>
</evidence>
<dbReference type="Proteomes" id="UP000563524">
    <property type="component" value="Unassembled WGS sequence"/>
</dbReference>
<dbReference type="AlphaFoldDB" id="A0A840I5Z6"/>
<evidence type="ECO:0000256" key="2">
    <source>
        <dbReference type="ARBA" id="ARBA00022801"/>
    </source>
</evidence>
<dbReference type="InterPro" id="IPR013320">
    <property type="entry name" value="ConA-like_dom_sf"/>
</dbReference>
<keyword evidence="10" id="KW-1185">Reference proteome</keyword>
<evidence type="ECO:0000256" key="6">
    <source>
        <dbReference type="SAM" id="MobiDB-lite"/>
    </source>
</evidence>
<evidence type="ECO:0000313" key="10">
    <source>
        <dbReference type="Proteomes" id="UP000563524"/>
    </source>
</evidence>
<feature type="domain" description="Beta-xylosidase C-terminal Concanavalin A-like" evidence="8">
    <location>
        <begin position="377"/>
        <end position="559"/>
    </location>
</feature>
<protein>
    <submittedName>
        <fullName evidence="9">Beta-xylosidase</fullName>
    </submittedName>
</protein>
<evidence type="ECO:0000256" key="7">
    <source>
        <dbReference type="SAM" id="SignalP"/>
    </source>
</evidence>
<keyword evidence="7" id="KW-0732">Signal</keyword>
<comment type="similarity">
    <text evidence="1">Belongs to the glycosyl hydrolase 43 family.</text>
</comment>
<dbReference type="SUPFAM" id="SSF49899">
    <property type="entry name" value="Concanavalin A-like lectins/glucanases"/>
    <property type="match status" value="1"/>
</dbReference>
<dbReference type="SUPFAM" id="SSF75005">
    <property type="entry name" value="Arabinanase/levansucrase/invertase"/>
    <property type="match status" value="1"/>
</dbReference>
<name>A0A840I5Z6_9PROT</name>
<accession>A0A840I5Z6</accession>
<dbReference type="PANTHER" id="PTHR42812:SF12">
    <property type="entry name" value="BETA-XYLOSIDASE-RELATED"/>
    <property type="match status" value="1"/>
</dbReference>
<dbReference type="Pfam" id="PF17851">
    <property type="entry name" value="GH43_C2"/>
    <property type="match status" value="1"/>
</dbReference>
<feature type="active site" description="Proton donor" evidence="4">
    <location>
        <position position="220"/>
    </location>
</feature>